<dbReference type="PRINTS" id="PR01849">
    <property type="entry name" value="UBIQUITINACT"/>
</dbReference>
<proteinExistence type="inferred from homology"/>
<comment type="caution">
    <text evidence="9">The sequence shown here is derived from an EMBL/GenBank/DDBJ whole genome shotgun (WGS) entry which is preliminary data.</text>
</comment>
<dbReference type="GO" id="GO:0019948">
    <property type="term" value="F:SUMO activating enzyme activity"/>
    <property type="evidence" value="ECO:0007669"/>
    <property type="project" value="TreeGrafter"/>
</dbReference>
<dbReference type="EMBL" id="SPLM01000037">
    <property type="protein sequence ID" value="TMW65760.1"/>
    <property type="molecule type" value="Genomic_DNA"/>
</dbReference>
<dbReference type="Gene3D" id="2.40.30.180">
    <property type="entry name" value="Ubiquitin-activating enzyme E1, FCCH domain"/>
    <property type="match status" value="1"/>
</dbReference>
<dbReference type="Pfam" id="PF00899">
    <property type="entry name" value="ThiF"/>
    <property type="match status" value="2"/>
</dbReference>
<dbReference type="InterPro" id="IPR042063">
    <property type="entry name" value="Ubi_acti_E1_SCCH"/>
</dbReference>
<feature type="domain" description="THIF-type NAD/FAD binding fold" evidence="8">
    <location>
        <begin position="437"/>
        <end position="885"/>
    </location>
</feature>
<dbReference type="InterPro" id="IPR045886">
    <property type="entry name" value="ThiF/MoeB/HesA"/>
</dbReference>
<evidence type="ECO:0000259" key="8">
    <source>
        <dbReference type="Pfam" id="PF00899"/>
    </source>
</evidence>
<dbReference type="Gene3D" id="3.40.50.12550">
    <property type="entry name" value="Ubiquitin-activating enzyme E1, inactive adenylation domain, subdomain 2"/>
    <property type="match status" value="1"/>
</dbReference>
<evidence type="ECO:0000256" key="2">
    <source>
        <dbReference type="ARBA" id="ARBA00004718"/>
    </source>
</evidence>
<name>A0A8K1FJ70_PYTOL</name>
<reference evidence="9" key="1">
    <citation type="submission" date="2019-03" db="EMBL/GenBank/DDBJ databases">
        <title>Long read genome sequence of the mycoparasitic Pythium oligandrum ATCC 38472 isolated from sugarbeet rhizosphere.</title>
        <authorList>
            <person name="Gaulin E."/>
        </authorList>
    </citation>
    <scope>NUCLEOTIDE SEQUENCE</scope>
    <source>
        <strain evidence="9">ATCC 38472_TT</strain>
    </source>
</reference>
<dbReference type="Gene3D" id="3.40.50.720">
    <property type="entry name" value="NAD(P)-binding Rossmann-like Domain"/>
    <property type="match status" value="1"/>
</dbReference>
<dbReference type="GO" id="GO:0016925">
    <property type="term" value="P:protein sumoylation"/>
    <property type="evidence" value="ECO:0007669"/>
    <property type="project" value="TreeGrafter"/>
</dbReference>
<organism evidence="9 10">
    <name type="scientific">Pythium oligandrum</name>
    <name type="common">Mycoparasitic fungus</name>
    <dbReference type="NCBI Taxonomy" id="41045"/>
    <lineage>
        <taxon>Eukaryota</taxon>
        <taxon>Sar</taxon>
        <taxon>Stramenopiles</taxon>
        <taxon>Oomycota</taxon>
        <taxon>Peronosporomycetes</taxon>
        <taxon>Pythiales</taxon>
        <taxon>Pythiaceae</taxon>
        <taxon>Pythium</taxon>
    </lineage>
</organism>
<evidence type="ECO:0000256" key="1">
    <source>
        <dbReference type="ARBA" id="ARBA00004123"/>
    </source>
</evidence>
<dbReference type="Gene3D" id="3.50.50.80">
    <property type="entry name" value="Ubiquitin-activating enzyme E1, inactive adenylation domain, subdomain 1"/>
    <property type="match status" value="1"/>
</dbReference>
<evidence type="ECO:0000256" key="7">
    <source>
        <dbReference type="ARBA" id="ARBA00044354"/>
    </source>
</evidence>
<dbReference type="InterPro" id="IPR000594">
    <property type="entry name" value="ThiF_NAD_FAD-bd"/>
</dbReference>
<evidence type="ECO:0000256" key="5">
    <source>
        <dbReference type="ARBA" id="ARBA00022786"/>
    </source>
</evidence>
<dbReference type="InterPro" id="IPR000011">
    <property type="entry name" value="UBQ/SUMO-activ_enz_E1-like"/>
</dbReference>
<dbReference type="InterPro" id="IPR035985">
    <property type="entry name" value="Ubiquitin-activating_enz"/>
</dbReference>
<keyword evidence="4" id="KW-0436">Ligase</keyword>
<dbReference type="PANTHER" id="PTHR10953">
    <property type="entry name" value="UBIQUITIN-ACTIVATING ENZYME E1"/>
    <property type="match status" value="1"/>
</dbReference>
<keyword evidence="5" id="KW-0833">Ubl conjugation pathway</keyword>
<keyword evidence="10" id="KW-1185">Reference proteome</keyword>
<evidence type="ECO:0000256" key="4">
    <source>
        <dbReference type="ARBA" id="ARBA00022598"/>
    </source>
</evidence>
<accession>A0A8K1FJ70</accession>
<dbReference type="Proteomes" id="UP000794436">
    <property type="component" value="Unassembled WGS sequence"/>
</dbReference>
<evidence type="ECO:0000256" key="6">
    <source>
        <dbReference type="ARBA" id="ARBA00023242"/>
    </source>
</evidence>
<evidence type="ECO:0000313" key="10">
    <source>
        <dbReference type="Proteomes" id="UP000794436"/>
    </source>
</evidence>
<dbReference type="OrthoDB" id="68523at2759"/>
<comment type="similarity">
    <text evidence="3">Belongs to the ubiquitin-activating E1 family.</text>
</comment>
<comment type="pathway">
    <text evidence="2">Protein modification; protein sumoylation.</text>
</comment>
<comment type="subcellular location">
    <subcellularLocation>
        <location evidence="1">Nucleus</location>
    </subcellularLocation>
</comment>
<dbReference type="GO" id="GO:0005737">
    <property type="term" value="C:cytoplasm"/>
    <property type="evidence" value="ECO:0007669"/>
    <property type="project" value="TreeGrafter"/>
</dbReference>
<feature type="domain" description="THIF-type NAD/FAD binding fold" evidence="8">
    <location>
        <begin position="9"/>
        <end position="413"/>
    </location>
</feature>
<dbReference type="InterPro" id="IPR042449">
    <property type="entry name" value="Ub-E1_IAD_1"/>
</dbReference>
<protein>
    <recommendedName>
        <fullName evidence="7">Ubiquitin-like 1-activating enzyme E1A</fullName>
    </recommendedName>
</protein>
<dbReference type="SUPFAM" id="SSF69572">
    <property type="entry name" value="Activating enzymes of the ubiquitin-like proteins"/>
    <property type="match status" value="2"/>
</dbReference>
<evidence type="ECO:0000313" key="9">
    <source>
        <dbReference type="EMBL" id="TMW65760.1"/>
    </source>
</evidence>
<dbReference type="PANTHER" id="PTHR10953:SF162">
    <property type="entry name" value="SUMO-ACTIVATING ENZYME SUBUNIT 1"/>
    <property type="match status" value="1"/>
</dbReference>
<dbReference type="InterPro" id="IPR042302">
    <property type="entry name" value="E1_FCCH_sf"/>
</dbReference>
<dbReference type="AlphaFoldDB" id="A0A8K1FJ70"/>
<sequence length="1017" mass="112667">MTEMETYFRRQMTAIGATAMEQIGLMHVLVVGLRGVGVEMAKCLVMSGVQRLTLMDDELVREEDVGVNFLLREGDVGKPKSRLMATRLKELSPFTDIRTLPGALTLDLLLNFHVVVFTSSNVSMAELIAYNEFCRAQSPPIGFVWAESRGLFGTVFVDYGAVHKSIDASPLNQVEFRVLTKRTQIVGDTVTLVVREQRLRGHLQPGDLVQLRESPEALGDNSLVFTVHEVVSDSKLVVRCEFTEELETQRDEITCANRLRKVPDRIVTTNHRSLRERMVDAGPIACPLATETISDRGRNIHMALLGVHSFRREFGFLPSKNNIDHIQQALQLVHDTMEMNAQVVLSAQHTATSSRIDEKLVGQLLRCSSSDFLPLSAVIAGYAAIDVLGFSGAMGQRSYANCQFLAFDLLPFAPTVEEIKLDKPAGLHSAQPSALAAIFGSSALQRLRKASPLFIGFGPVCCETVKNSLCLGIGVEAPSISVALTQEDQLVVGREELNAHALFNISSIGTSKRLYLENLRQSIRVIPDLSSVGFDDLASASSVYLEADGLFHRFFVDDQCCAHEKPVVISFIDRSDGFRHVRSVFPHRTATTRERYIPPAMLDNAQIHAFDHVPTHLEVRDDENLLEVEECAQRAVKTFELVFSTAIQNAVECFATKQPLKEKYAGQDSVVWMLWHVIRRGYQAQTFEESLRAAWILLELLPNIMTASTAESNPSDANASPPLVQVDIQIPDQLQLLVSTACIIANSLGLPIPPLPERRAIVVDVAASADAFSLHSNPRTIASILASLESADSTHMQQIVTRAKPTPLNLDDVDQMHLHFVQSLLNLQLARRNAPRVTTFAQLRRILRQPADFPPIVTILGGVATLELIKSLLQTPRSLENLREYMIQPHQSTLCVAPPPMPLAVHSLPLEATRGVALRTIPEQFTRWSKLIIPTTPELQSTSAIVQYLQKKHDVVVHELRFQGRRIAISKDSVFTFCSSSSSTSTSSMRFIFLSVVAIDARGDVIFPPIRITRTEA</sequence>
<dbReference type="Gene3D" id="1.10.10.2660">
    <property type="entry name" value="Ubiquitin-activating enzyme E1, SCCH domain"/>
    <property type="match status" value="1"/>
</dbReference>
<evidence type="ECO:0000256" key="3">
    <source>
        <dbReference type="ARBA" id="ARBA00005673"/>
    </source>
</evidence>
<keyword evidence="6" id="KW-0539">Nucleus</keyword>
<gene>
    <name evidence="9" type="ORF">Poli38472_008402</name>
</gene>
<dbReference type="GO" id="GO:0031510">
    <property type="term" value="C:SUMO activating enzyme complex"/>
    <property type="evidence" value="ECO:0007669"/>
    <property type="project" value="TreeGrafter"/>
</dbReference>